<feature type="domain" description="Protein kinase" evidence="2">
    <location>
        <begin position="51"/>
        <end position="288"/>
    </location>
</feature>
<dbReference type="Pfam" id="PF00069">
    <property type="entry name" value="Pkinase"/>
    <property type="match status" value="1"/>
</dbReference>
<organism evidence="3 4">
    <name type="scientific">Aspergillus nomiae NRRL (strain ATCC 15546 / NRRL 13137 / CBS 260.88 / M93)</name>
    <dbReference type="NCBI Taxonomy" id="1509407"/>
    <lineage>
        <taxon>Eukaryota</taxon>
        <taxon>Fungi</taxon>
        <taxon>Dikarya</taxon>
        <taxon>Ascomycota</taxon>
        <taxon>Pezizomycotina</taxon>
        <taxon>Eurotiomycetes</taxon>
        <taxon>Eurotiomycetidae</taxon>
        <taxon>Eurotiales</taxon>
        <taxon>Aspergillaceae</taxon>
        <taxon>Aspergillus</taxon>
        <taxon>Aspergillus subgen. Circumdati</taxon>
    </lineage>
</organism>
<dbReference type="AlphaFoldDB" id="A0A0L1J481"/>
<dbReference type="SUPFAM" id="SSF56112">
    <property type="entry name" value="Protein kinase-like (PK-like)"/>
    <property type="match status" value="1"/>
</dbReference>
<feature type="compositionally biased region" description="Basic and acidic residues" evidence="1">
    <location>
        <begin position="1"/>
        <end position="29"/>
    </location>
</feature>
<feature type="region of interest" description="Disordered" evidence="1">
    <location>
        <begin position="1"/>
        <end position="38"/>
    </location>
</feature>
<evidence type="ECO:0000256" key="1">
    <source>
        <dbReference type="SAM" id="MobiDB-lite"/>
    </source>
</evidence>
<protein>
    <recommendedName>
        <fullName evidence="2">Protein kinase domain-containing protein</fullName>
    </recommendedName>
</protein>
<accession>A0A0L1J481</accession>
<evidence type="ECO:0000313" key="4">
    <source>
        <dbReference type="Proteomes" id="UP000037505"/>
    </source>
</evidence>
<dbReference type="OrthoDB" id="1668230at2759"/>
<dbReference type="GO" id="GO:0005524">
    <property type="term" value="F:ATP binding"/>
    <property type="evidence" value="ECO:0007669"/>
    <property type="project" value="InterPro"/>
</dbReference>
<dbReference type="Gene3D" id="1.10.510.10">
    <property type="entry name" value="Transferase(Phosphotransferase) domain 1"/>
    <property type="match status" value="1"/>
</dbReference>
<dbReference type="GeneID" id="26806708"/>
<reference evidence="3 4" key="1">
    <citation type="submission" date="2014-06" db="EMBL/GenBank/DDBJ databases">
        <title>The Genome of the Aflatoxigenic Filamentous Fungus Aspergillus nomius.</title>
        <authorList>
            <person name="Moore M.G."/>
            <person name="Shannon B.M."/>
            <person name="Brian M.M."/>
        </authorList>
    </citation>
    <scope>NUCLEOTIDE SEQUENCE [LARGE SCALE GENOMIC DNA]</scope>
    <source>
        <strain evidence="3 4">NRRL 13137</strain>
    </source>
</reference>
<comment type="caution">
    <text evidence="3">The sequence shown here is derived from an EMBL/GenBank/DDBJ whole genome shotgun (WGS) entry which is preliminary data.</text>
</comment>
<dbReference type="GO" id="GO:0004672">
    <property type="term" value="F:protein kinase activity"/>
    <property type="evidence" value="ECO:0007669"/>
    <property type="project" value="InterPro"/>
</dbReference>
<dbReference type="PROSITE" id="PS50011">
    <property type="entry name" value="PROTEIN_KINASE_DOM"/>
    <property type="match status" value="1"/>
</dbReference>
<dbReference type="InterPro" id="IPR011009">
    <property type="entry name" value="Kinase-like_dom_sf"/>
</dbReference>
<dbReference type="STRING" id="1509407.A0A0L1J481"/>
<dbReference type="InterPro" id="IPR000719">
    <property type="entry name" value="Prot_kinase_dom"/>
</dbReference>
<gene>
    <name evidence="3" type="ORF">ANOM_004904</name>
</gene>
<dbReference type="Proteomes" id="UP000037505">
    <property type="component" value="Unassembled WGS sequence"/>
</dbReference>
<dbReference type="RefSeq" id="XP_015407472.1">
    <property type="nucleotide sequence ID" value="XM_015550161.1"/>
</dbReference>
<sequence>MIRSLTTREARDTKPRHDPIDAEPARIDTEPYQSPDGQSSIRQFPFAHDPYIGLPVLGVGMTGIVYELGQDRVVKKARQLQLPDAGDAEYMNKINQQTLENKIEVLERLGSCEGIIPYFKISQYGIELARAQEDLESYLETHPECEDTLKVGWILSLIQNFSYIHSCKVFVDDIARRNILIIDNQLKVADFGQSILLPLDADITSTDEDGLNVQIEILHLGWIFYSIISWKIHKHYFFNAENPDFCWPASFANVDDILCGRIIKKCWHGGYRSMHHIQYEALQLLVSH</sequence>
<keyword evidence="4" id="KW-1185">Reference proteome</keyword>
<evidence type="ECO:0000313" key="3">
    <source>
        <dbReference type="EMBL" id="KNG86549.1"/>
    </source>
</evidence>
<evidence type="ECO:0000259" key="2">
    <source>
        <dbReference type="PROSITE" id="PS50011"/>
    </source>
</evidence>
<name>A0A0L1J481_ASPN3</name>
<dbReference type="EMBL" id="JNOM01000111">
    <property type="protein sequence ID" value="KNG86549.1"/>
    <property type="molecule type" value="Genomic_DNA"/>
</dbReference>
<proteinExistence type="predicted"/>